<reference evidence="2" key="1">
    <citation type="submission" date="2020-02" db="EMBL/GenBank/DDBJ databases">
        <authorList>
            <person name="Meier V. D."/>
        </authorList>
    </citation>
    <scope>NUCLEOTIDE SEQUENCE</scope>
    <source>
        <strain evidence="2">AVDCRST_MAG90</strain>
    </source>
</reference>
<feature type="non-terminal residue" evidence="2">
    <location>
        <position position="170"/>
    </location>
</feature>
<dbReference type="GO" id="GO:0004775">
    <property type="term" value="F:succinate-CoA ligase (ADP-forming) activity"/>
    <property type="evidence" value="ECO:0007669"/>
    <property type="project" value="UniProtKB-EC"/>
</dbReference>
<keyword evidence="2" id="KW-0436">Ligase</keyword>
<feature type="region of interest" description="Disordered" evidence="1">
    <location>
        <begin position="28"/>
        <end position="170"/>
    </location>
</feature>
<dbReference type="EMBL" id="CADCUC010000707">
    <property type="protein sequence ID" value="CAA9365111.1"/>
    <property type="molecule type" value="Genomic_DNA"/>
</dbReference>
<feature type="non-terminal residue" evidence="2">
    <location>
        <position position="1"/>
    </location>
</feature>
<organism evidence="2">
    <name type="scientific">uncultured Microvirga sp</name>
    <dbReference type="NCBI Taxonomy" id="412392"/>
    <lineage>
        <taxon>Bacteria</taxon>
        <taxon>Pseudomonadati</taxon>
        <taxon>Pseudomonadota</taxon>
        <taxon>Alphaproteobacteria</taxon>
        <taxon>Hyphomicrobiales</taxon>
        <taxon>Methylobacteriaceae</taxon>
        <taxon>Microvirga</taxon>
        <taxon>environmental samples</taxon>
    </lineage>
</organism>
<protein>
    <submittedName>
        <fullName evidence="2">Succinyl-CoA ligase [ADP-forming] alpha chain</fullName>
        <ecNumber evidence="2">6.2.1.5</ecNumber>
    </submittedName>
</protein>
<proteinExistence type="predicted"/>
<dbReference type="AlphaFoldDB" id="A0A6J4MRJ2"/>
<feature type="compositionally biased region" description="Basic and acidic residues" evidence="1">
    <location>
        <begin position="110"/>
        <end position="146"/>
    </location>
</feature>
<accession>A0A6J4MRJ2</accession>
<feature type="compositionally biased region" description="Basic and acidic residues" evidence="1">
    <location>
        <begin position="58"/>
        <end position="71"/>
    </location>
</feature>
<sequence>VHPHRRKHQGHLPGLHGQERDLSFRAGDRLWHPHGRGHLAGQGRGDASRPAGVRHRHGGEGEDRGGRERHLCAAGRRRRRHPRGDRRRDPAHRLHHRGHSGAGHGAGEARALRVQEPADRAELPGRADAGRVQDRHHARQHLQEGLRRRRQPLRHAHLRGGVPDHQRGPR</sequence>
<dbReference type="EC" id="6.2.1.5" evidence="2"/>
<evidence type="ECO:0000256" key="1">
    <source>
        <dbReference type="SAM" id="MobiDB-lite"/>
    </source>
</evidence>
<name>A0A6J4MRJ2_9HYPH</name>
<gene>
    <name evidence="2" type="ORF">AVDCRST_MAG90-3329</name>
</gene>
<feature type="compositionally biased region" description="Basic residues" evidence="1">
    <location>
        <begin position="147"/>
        <end position="158"/>
    </location>
</feature>
<feature type="compositionally biased region" description="Basic residues" evidence="1">
    <location>
        <begin position="75"/>
        <end position="85"/>
    </location>
</feature>
<evidence type="ECO:0000313" key="2">
    <source>
        <dbReference type="EMBL" id="CAA9365111.1"/>
    </source>
</evidence>